<reference evidence="4" key="1">
    <citation type="submission" date="2019-12" db="UniProtKB">
        <authorList>
            <consortium name="WormBaseParasite"/>
        </authorList>
    </citation>
    <scope>IDENTIFICATION</scope>
</reference>
<protein>
    <submittedName>
        <fullName evidence="4">Shugoshin C-terminal domain-containing protein</fullName>
    </submittedName>
</protein>
<evidence type="ECO:0000313" key="4">
    <source>
        <dbReference type="WBParaSite" id="TMUE_2000010658.1"/>
    </source>
</evidence>
<organism evidence="3 4">
    <name type="scientific">Trichuris muris</name>
    <name type="common">Mouse whipworm</name>
    <dbReference type="NCBI Taxonomy" id="70415"/>
    <lineage>
        <taxon>Eukaryota</taxon>
        <taxon>Metazoa</taxon>
        <taxon>Ecdysozoa</taxon>
        <taxon>Nematoda</taxon>
        <taxon>Enoplea</taxon>
        <taxon>Dorylaimia</taxon>
        <taxon>Trichinellida</taxon>
        <taxon>Trichuridae</taxon>
        <taxon>Trichuris</taxon>
    </lineage>
</organism>
<feature type="coiled-coil region" evidence="1">
    <location>
        <begin position="1"/>
        <end position="28"/>
    </location>
</feature>
<evidence type="ECO:0000256" key="1">
    <source>
        <dbReference type="SAM" id="Coils"/>
    </source>
</evidence>
<name>A0A5S6QU50_TRIMR</name>
<keyword evidence="3" id="KW-1185">Reference proteome</keyword>
<dbReference type="WBParaSite" id="TMUE_2000010658.1">
    <property type="protein sequence ID" value="TMUE_2000010658.1"/>
    <property type="gene ID" value="WBGene00292287"/>
</dbReference>
<proteinExistence type="predicted"/>
<feature type="compositionally biased region" description="Low complexity" evidence="2">
    <location>
        <begin position="96"/>
        <end position="116"/>
    </location>
</feature>
<dbReference type="AlphaFoldDB" id="A0A5S6QU50"/>
<evidence type="ECO:0000313" key="3">
    <source>
        <dbReference type="Proteomes" id="UP000046395"/>
    </source>
</evidence>
<accession>A0A5S6QU50</accession>
<evidence type="ECO:0000256" key="2">
    <source>
        <dbReference type="SAM" id="MobiDB-lite"/>
    </source>
</evidence>
<keyword evidence="1" id="KW-0175">Coiled coil</keyword>
<feature type="compositionally biased region" description="Polar residues" evidence="2">
    <location>
        <begin position="175"/>
        <end position="194"/>
    </location>
</feature>
<feature type="region of interest" description="Disordered" evidence="2">
    <location>
        <begin position="96"/>
        <end position="196"/>
    </location>
</feature>
<sequence>MERLRIDLKRLEKENAHLNDLLRQRKETCHAECNKRHKEALCRFACSVLEKLKAISYVESLVTHSLDALCNAYQQVDGPLSQISSFCDVIEEISSMQGPSSSSQSISSELLSGSGSTRKVTTDIGCNRPEKKRSTAVQPTAVASTMHVGNKVDTVNTNAVSKLKQPPSGVEKKSSSTQSNHSGAPQINSSSLDSDSAVAGRVPEVFPYRPSSEEEHCPGVGLGQCGGIVRESWPGHVSRKKENEYFVLCHCLGRSVESDYRTSA</sequence>
<dbReference type="Proteomes" id="UP000046395">
    <property type="component" value="Unassembled WGS sequence"/>
</dbReference>